<dbReference type="AlphaFoldDB" id="A0A4P7QI69"/>
<evidence type="ECO:0000256" key="1">
    <source>
        <dbReference type="SAM" id="MobiDB-lite"/>
    </source>
</evidence>
<feature type="transmembrane region" description="Helical" evidence="2">
    <location>
        <begin position="290"/>
        <end position="315"/>
    </location>
</feature>
<sequence>MVSRSAARDPFSPGQLAALSAWGVIAVAAILWPFAAGGEFIWRDMVVIDHPGLHASNFGGGDLPARNAPQDGLLALFGILAPAPILVRVMLLSSAAAAVAGTIWLAHRTPRPGLVGTAAAIAFAVGNPFVIERFLQGQWSLVIAAWLLPLIAAAGLSGRRMWTWLAMFGASLTPTGALLGALVAVVCLRGQRLVTAGIGLLYCLPWALPGVIETFRGAATMNAPAAAAAFAPRGEAYAGTLGSMLGLGGIWNAEAVPESRTVGFALFGIAVAALAALGCAALNRATLVPLGALAAVGFAVACAAWLAPGAMAWALENIPGAGLARDSHKLLMLAIPLYLAGLSSVRGNRAVAAMLCVFLSTPDAPTALSPLTATSSGVNDRLVAEIDGRDALFVDRGSLVTVDGRVAVDPYTKATPVVDSGALAVDGAVVDEPSPRWVAAMEARRAGDMGRLEELGVGVVVEGGVIVAETNAPARRAPWALTVLWMFSPLAALAVSLLLDERAPRRRRARPRARARVRGRKKGRKRR</sequence>
<feature type="transmembrane region" description="Helical" evidence="2">
    <location>
        <begin position="16"/>
        <end position="35"/>
    </location>
</feature>
<feature type="transmembrane region" description="Helical" evidence="2">
    <location>
        <begin position="193"/>
        <end position="212"/>
    </location>
</feature>
<accession>A0A4P7QI69</accession>
<feature type="transmembrane region" description="Helical" evidence="2">
    <location>
        <begin position="113"/>
        <end position="131"/>
    </location>
</feature>
<feature type="transmembrane region" description="Helical" evidence="2">
    <location>
        <begin position="85"/>
        <end position="107"/>
    </location>
</feature>
<organism evidence="3 4">
    <name type="scientific">Corynebacterium endometrii</name>
    <dbReference type="NCBI Taxonomy" id="2488819"/>
    <lineage>
        <taxon>Bacteria</taxon>
        <taxon>Bacillati</taxon>
        <taxon>Actinomycetota</taxon>
        <taxon>Actinomycetes</taxon>
        <taxon>Mycobacteriales</taxon>
        <taxon>Corynebacteriaceae</taxon>
        <taxon>Corynebacterium</taxon>
    </lineage>
</organism>
<dbReference type="EMBL" id="CP039247">
    <property type="protein sequence ID" value="QCB29355.1"/>
    <property type="molecule type" value="Genomic_DNA"/>
</dbReference>
<evidence type="ECO:0008006" key="5">
    <source>
        <dbReference type="Google" id="ProtNLM"/>
    </source>
</evidence>
<keyword evidence="2" id="KW-1133">Transmembrane helix</keyword>
<proteinExistence type="predicted"/>
<dbReference type="RefSeq" id="WP_246014287.1">
    <property type="nucleotide sequence ID" value="NZ_CP039247.1"/>
</dbReference>
<feature type="region of interest" description="Disordered" evidence="1">
    <location>
        <begin position="508"/>
        <end position="527"/>
    </location>
</feature>
<feature type="transmembrane region" description="Helical" evidence="2">
    <location>
        <begin position="262"/>
        <end position="283"/>
    </location>
</feature>
<keyword evidence="2" id="KW-0812">Transmembrane</keyword>
<keyword evidence="4" id="KW-1185">Reference proteome</keyword>
<feature type="transmembrane region" description="Helical" evidence="2">
    <location>
        <begin position="479"/>
        <end position="499"/>
    </location>
</feature>
<dbReference type="KEGG" id="cee:CENDO_10510"/>
<feature type="transmembrane region" description="Helical" evidence="2">
    <location>
        <begin position="162"/>
        <end position="186"/>
    </location>
</feature>
<dbReference type="Proteomes" id="UP000296352">
    <property type="component" value="Chromosome"/>
</dbReference>
<protein>
    <recommendedName>
        <fullName evidence="5">Glycosyltransferase RgtA/B/C/D-like domain-containing protein</fullName>
    </recommendedName>
</protein>
<reference evidence="3 4" key="1">
    <citation type="submission" date="2019-04" db="EMBL/GenBank/DDBJ databases">
        <title>Corynebacterium endometrii sp. nov., isolated from the uterus of a cow with endometritis.</title>
        <authorList>
            <person name="Ballas P."/>
            <person name="Ruckert C."/>
            <person name="Wagener K."/>
            <person name="Drillich M."/>
            <person name="Kaempfer P."/>
            <person name="Busse H.-J."/>
            <person name="Ehling-Schulz M."/>
        </authorList>
    </citation>
    <scope>NUCLEOTIDE SEQUENCE [LARGE SCALE GENOMIC DNA]</scope>
    <source>
        <strain evidence="3 4">LMM-1653</strain>
    </source>
</reference>
<evidence type="ECO:0000313" key="3">
    <source>
        <dbReference type="EMBL" id="QCB29355.1"/>
    </source>
</evidence>
<gene>
    <name evidence="3" type="ORF">CENDO_10510</name>
</gene>
<name>A0A4P7QI69_9CORY</name>
<feature type="transmembrane region" description="Helical" evidence="2">
    <location>
        <begin position="138"/>
        <end position="156"/>
    </location>
</feature>
<keyword evidence="2" id="KW-0472">Membrane</keyword>
<evidence type="ECO:0000313" key="4">
    <source>
        <dbReference type="Proteomes" id="UP000296352"/>
    </source>
</evidence>
<evidence type="ECO:0000256" key="2">
    <source>
        <dbReference type="SAM" id="Phobius"/>
    </source>
</evidence>